<proteinExistence type="predicted"/>
<dbReference type="AlphaFoldDB" id="A0AAJ0B4A4"/>
<dbReference type="Pfam" id="PF20183">
    <property type="entry name" value="DUF6546"/>
    <property type="match status" value="1"/>
</dbReference>
<keyword evidence="3" id="KW-1185">Reference proteome</keyword>
<reference evidence="2" key="1">
    <citation type="submission" date="2023-06" db="EMBL/GenBank/DDBJ databases">
        <title>Genome-scale phylogeny and comparative genomics of the fungal order Sordariales.</title>
        <authorList>
            <consortium name="Lawrence Berkeley National Laboratory"/>
            <person name="Hensen N."/>
            <person name="Bonometti L."/>
            <person name="Westerberg I."/>
            <person name="Brannstrom I.O."/>
            <person name="Guillou S."/>
            <person name="Cros-Aarteil S."/>
            <person name="Calhoun S."/>
            <person name="Haridas S."/>
            <person name="Kuo A."/>
            <person name="Mondo S."/>
            <person name="Pangilinan J."/>
            <person name="Riley R."/>
            <person name="Labutti K."/>
            <person name="Andreopoulos B."/>
            <person name="Lipzen A."/>
            <person name="Chen C."/>
            <person name="Yanf M."/>
            <person name="Daum C."/>
            <person name="Ng V."/>
            <person name="Clum A."/>
            <person name="Steindorff A."/>
            <person name="Ohm R."/>
            <person name="Martin F."/>
            <person name="Silar P."/>
            <person name="Natvig D."/>
            <person name="Lalanne C."/>
            <person name="Gautier V."/>
            <person name="Ament-Velasquez S.L."/>
            <person name="Kruys A."/>
            <person name="Hutchinson M.I."/>
            <person name="Powell A.J."/>
            <person name="Barry K."/>
            <person name="Miller A.N."/>
            <person name="Grigoriev I.V."/>
            <person name="Debuchy R."/>
            <person name="Gladieux P."/>
            <person name="Thoren M.H."/>
            <person name="Johannesson H."/>
        </authorList>
    </citation>
    <scope>NUCLEOTIDE SEQUENCE</scope>
    <source>
        <strain evidence="2">PSN4</strain>
    </source>
</reference>
<feature type="domain" description="DUF6546" evidence="1">
    <location>
        <begin position="82"/>
        <end position="254"/>
    </location>
</feature>
<gene>
    <name evidence="2" type="ORF">QBC47DRAFT_81551</name>
</gene>
<evidence type="ECO:0000313" key="3">
    <source>
        <dbReference type="Proteomes" id="UP001239445"/>
    </source>
</evidence>
<comment type="caution">
    <text evidence="2">The sequence shown here is derived from an EMBL/GenBank/DDBJ whole genome shotgun (WGS) entry which is preliminary data.</text>
</comment>
<evidence type="ECO:0000313" key="2">
    <source>
        <dbReference type="EMBL" id="KAK1751430.1"/>
    </source>
</evidence>
<sequence>MAEVEEENQFVMDRIACLPATKLVTCLYIKYQERTAMQTASVEALLSRFPNLRTFSHMLKRATNEELDQLSAISYVNLIRNLPRHVPYLKLFIMNEYQEVNFDWRFRHRDNSNRTIHRQLADMLHHTSQRHQSLTQISADGVLEADHYFLSPRMWDRVECLRLSSRSLDGERASTRQNFMKAAGHAVAMMPRLLRLFLEAKRYTYFLVYNRMPPPGPDGMPSEPRLCLMSRLQCARRDLSPEVLSVWQNVPRVRGMDRPLRVGVCNLWPRKKDRGDFILPDPCFCVPCLEYKMHRLWDRVPDHVQRFTAYMVRYACPCHYLGRLVERT</sequence>
<name>A0AAJ0B4A4_9PEZI</name>
<accession>A0AAJ0B4A4</accession>
<evidence type="ECO:0000259" key="1">
    <source>
        <dbReference type="Pfam" id="PF20183"/>
    </source>
</evidence>
<organism evidence="2 3">
    <name type="scientific">Echria macrotheca</name>
    <dbReference type="NCBI Taxonomy" id="438768"/>
    <lineage>
        <taxon>Eukaryota</taxon>
        <taxon>Fungi</taxon>
        <taxon>Dikarya</taxon>
        <taxon>Ascomycota</taxon>
        <taxon>Pezizomycotina</taxon>
        <taxon>Sordariomycetes</taxon>
        <taxon>Sordariomycetidae</taxon>
        <taxon>Sordariales</taxon>
        <taxon>Schizotheciaceae</taxon>
        <taxon>Echria</taxon>
    </lineage>
</organism>
<dbReference type="InterPro" id="IPR046676">
    <property type="entry name" value="DUF6546"/>
</dbReference>
<dbReference type="EMBL" id="MU839842">
    <property type="protein sequence ID" value="KAK1751430.1"/>
    <property type="molecule type" value="Genomic_DNA"/>
</dbReference>
<protein>
    <recommendedName>
        <fullName evidence="1">DUF6546 domain-containing protein</fullName>
    </recommendedName>
</protein>
<dbReference type="Proteomes" id="UP001239445">
    <property type="component" value="Unassembled WGS sequence"/>
</dbReference>